<proteinExistence type="predicted"/>
<name>X0Y1X5_9ZZZZ</name>
<feature type="non-terminal residue" evidence="1">
    <location>
        <position position="1"/>
    </location>
</feature>
<reference evidence="1" key="1">
    <citation type="journal article" date="2014" name="Front. Microbiol.">
        <title>High frequency of phylogenetically diverse reductive dehalogenase-homologous genes in deep subseafloor sedimentary metagenomes.</title>
        <authorList>
            <person name="Kawai M."/>
            <person name="Futagami T."/>
            <person name="Toyoda A."/>
            <person name="Takaki Y."/>
            <person name="Nishi S."/>
            <person name="Hori S."/>
            <person name="Arai W."/>
            <person name="Tsubouchi T."/>
            <person name="Morono Y."/>
            <person name="Uchiyama I."/>
            <person name="Ito T."/>
            <person name="Fujiyama A."/>
            <person name="Inagaki F."/>
            <person name="Takami H."/>
        </authorList>
    </citation>
    <scope>NUCLEOTIDE SEQUENCE</scope>
    <source>
        <strain evidence="1">Expedition CK06-06</strain>
    </source>
</reference>
<comment type="caution">
    <text evidence="1">The sequence shown here is derived from an EMBL/GenBank/DDBJ whole genome shotgun (WGS) entry which is preliminary data.</text>
</comment>
<evidence type="ECO:0000313" key="1">
    <source>
        <dbReference type="EMBL" id="GAG30901.1"/>
    </source>
</evidence>
<dbReference type="AlphaFoldDB" id="X0Y1X5"/>
<dbReference type="EMBL" id="BARS01047920">
    <property type="protein sequence ID" value="GAG30901.1"/>
    <property type="molecule type" value="Genomic_DNA"/>
</dbReference>
<organism evidence="1">
    <name type="scientific">marine sediment metagenome</name>
    <dbReference type="NCBI Taxonomy" id="412755"/>
    <lineage>
        <taxon>unclassified sequences</taxon>
        <taxon>metagenomes</taxon>
        <taxon>ecological metagenomes</taxon>
    </lineage>
</organism>
<sequence length="106" mass="12085">VFSSLSEAERKIIFSKNKEIPEELLARGIIEELLNNYFEGITDNTNKIIMVERKISSKLNLEDIAKISQQLNEDPRGLGLIDILEERGIKLPKTEKGMDKMLGIKQ</sequence>
<accession>X0Y1X5</accession>
<gene>
    <name evidence="1" type="ORF">S01H1_71919</name>
</gene>
<protein>
    <submittedName>
        <fullName evidence="1">Uncharacterized protein</fullName>
    </submittedName>
</protein>